<comment type="caution">
    <text evidence="2">The sequence shown here is derived from an EMBL/GenBank/DDBJ whole genome shotgun (WGS) entry which is preliminary data.</text>
</comment>
<protein>
    <recommendedName>
        <fullName evidence="4">DUF3741 domain-containing protein</fullName>
    </recommendedName>
</protein>
<evidence type="ECO:0008006" key="4">
    <source>
        <dbReference type="Google" id="ProtNLM"/>
    </source>
</evidence>
<dbReference type="PANTHER" id="PTHR40836">
    <property type="entry name" value="RB1-INDUCIBLE COILED-COIL PROTEIN"/>
    <property type="match status" value="1"/>
</dbReference>
<feature type="compositionally biased region" description="Basic and acidic residues" evidence="1">
    <location>
        <begin position="240"/>
        <end position="253"/>
    </location>
</feature>
<sequence>MSRRRRHHHKPPSNPITTTNRLHPTGTGTSTATAEEEPMMIHSHRDDDRMRPIAHLQPNVIARLMGIDDDAVVPTPLPPKPVASAVQFQARRRQTNRWKWSLQLLPHYSYRGGNDDAEYHRGSSSRICLHKMMVVPRSRSRPSRLRRRRHPQAWQASRAPALETSDATRPSDSDGGRSLVQAIAQEKLRKQKMARYGFGSEQSKVTQQDELPLIKNKKNAVPQGDTSEHAEAASEPAATPDDRDLDARRDGHGHGHGHGHGAPAAQAQELPSHRHTPIVLLKPATCSESDTTATGGVAIGGGQKTPVLLGLPKLHMDANMSVLLQEVKNRVQRELTVLTAATATATATATGGEVIKAPTWAIPPLQQVTKETKEDRENKRRLFRRSQSFRAFRSDRKRNAATTTTHASPEAYILTKSQTVSPAHEESMTTSDASLSVLRPGVGGVPDDGQSFRSECLTLTKHKDDDAVPSPRLLFRSFSAPESGFSFSSLGSRLAQRAESLWPEQPAAVFGGKSQRAASEPSVPIGGCSGPQFPPFLQRFALHLVSLLYAELSPKCLSEFEAPATASESSFRTDITAVEAACSRDKAYITEVLIAAGLYDDDDGPSSANARVDSMARPMPICDDVFEDMYYYRGDYIGGGGRYNCGNGSQDAVRPC</sequence>
<accession>A0A811S7H3</accession>
<dbReference type="AlphaFoldDB" id="A0A811S7H3"/>
<gene>
    <name evidence="2" type="ORF">NCGR_LOCUS62292</name>
</gene>
<evidence type="ECO:0000256" key="1">
    <source>
        <dbReference type="SAM" id="MobiDB-lite"/>
    </source>
</evidence>
<feature type="compositionally biased region" description="Basic residues" evidence="1">
    <location>
        <begin position="138"/>
        <end position="151"/>
    </location>
</feature>
<dbReference type="EMBL" id="CAJGYO010000019">
    <property type="protein sequence ID" value="CAD6338194.1"/>
    <property type="molecule type" value="Genomic_DNA"/>
</dbReference>
<dbReference type="OrthoDB" id="446244at2759"/>
<evidence type="ECO:0000313" key="2">
    <source>
        <dbReference type="EMBL" id="CAD6338194.1"/>
    </source>
</evidence>
<feature type="region of interest" description="Disordered" evidence="1">
    <location>
        <begin position="135"/>
        <end position="177"/>
    </location>
</feature>
<feature type="region of interest" description="Disordered" evidence="1">
    <location>
        <begin position="199"/>
        <end position="268"/>
    </location>
</feature>
<proteinExistence type="predicted"/>
<organism evidence="2 3">
    <name type="scientific">Miscanthus lutarioriparius</name>
    <dbReference type="NCBI Taxonomy" id="422564"/>
    <lineage>
        <taxon>Eukaryota</taxon>
        <taxon>Viridiplantae</taxon>
        <taxon>Streptophyta</taxon>
        <taxon>Embryophyta</taxon>
        <taxon>Tracheophyta</taxon>
        <taxon>Spermatophyta</taxon>
        <taxon>Magnoliopsida</taxon>
        <taxon>Liliopsida</taxon>
        <taxon>Poales</taxon>
        <taxon>Poaceae</taxon>
        <taxon>PACMAD clade</taxon>
        <taxon>Panicoideae</taxon>
        <taxon>Andropogonodae</taxon>
        <taxon>Andropogoneae</taxon>
        <taxon>Saccharinae</taxon>
        <taxon>Miscanthus</taxon>
    </lineage>
</organism>
<feature type="compositionally biased region" description="Basic residues" evidence="1">
    <location>
        <begin position="1"/>
        <end position="11"/>
    </location>
</feature>
<feature type="compositionally biased region" description="Polar residues" evidence="1">
    <location>
        <begin position="200"/>
        <end position="209"/>
    </location>
</feature>
<dbReference type="PANTHER" id="PTHR40836:SF2">
    <property type="entry name" value="OS06G0728200 PROTEIN"/>
    <property type="match status" value="1"/>
</dbReference>
<keyword evidence="3" id="KW-1185">Reference proteome</keyword>
<feature type="region of interest" description="Disordered" evidence="1">
    <location>
        <begin position="1"/>
        <end position="37"/>
    </location>
</feature>
<dbReference type="Proteomes" id="UP000604825">
    <property type="component" value="Unassembled WGS sequence"/>
</dbReference>
<evidence type="ECO:0000313" key="3">
    <source>
        <dbReference type="Proteomes" id="UP000604825"/>
    </source>
</evidence>
<reference evidence="2" key="1">
    <citation type="submission" date="2020-10" db="EMBL/GenBank/DDBJ databases">
        <authorList>
            <person name="Han B."/>
            <person name="Lu T."/>
            <person name="Zhao Q."/>
            <person name="Huang X."/>
            <person name="Zhao Y."/>
        </authorList>
    </citation>
    <scope>NUCLEOTIDE SEQUENCE</scope>
</reference>
<name>A0A811S7H3_9POAL</name>